<gene>
    <name evidence="1" type="ORF">Ctob_012811</name>
</gene>
<name>A0A0M0K6J4_9EUKA</name>
<proteinExistence type="predicted"/>
<organism evidence="1 2">
    <name type="scientific">Chrysochromulina tobinii</name>
    <dbReference type="NCBI Taxonomy" id="1460289"/>
    <lineage>
        <taxon>Eukaryota</taxon>
        <taxon>Haptista</taxon>
        <taxon>Haptophyta</taxon>
        <taxon>Prymnesiophyceae</taxon>
        <taxon>Prymnesiales</taxon>
        <taxon>Chrysochromulinaceae</taxon>
        <taxon>Chrysochromulina</taxon>
    </lineage>
</organism>
<dbReference type="EMBL" id="JWZX01001225">
    <property type="protein sequence ID" value="KOO34429.1"/>
    <property type="molecule type" value="Genomic_DNA"/>
</dbReference>
<evidence type="ECO:0000313" key="2">
    <source>
        <dbReference type="Proteomes" id="UP000037460"/>
    </source>
</evidence>
<dbReference type="Proteomes" id="UP000037460">
    <property type="component" value="Unassembled WGS sequence"/>
</dbReference>
<sequence length="180" mass="18953">MSLKLGEAHAAAAEYAYLAQDAIEDDLLDEIAEEQGGQVARAVVGAPLEELIISSNLISPNLNAAPKAAPPAKDEASKKIQALMRARAAKAYARAVVAGGERPSAPLNATNGRANGHANGHEKALITTNHAHPFSWLTSYSGAFSQPLQPGVETDLPLQPLQPLQPGIETDLPAKQVWEI</sequence>
<comment type="caution">
    <text evidence="1">The sequence shown here is derived from an EMBL/GenBank/DDBJ whole genome shotgun (WGS) entry which is preliminary data.</text>
</comment>
<protein>
    <submittedName>
        <fullName evidence="1">Uncharacterized protein</fullName>
    </submittedName>
</protein>
<evidence type="ECO:0000313" key="1">
    <source>
        <dbReference type="EMBL" id="KOO34429.1"/>
    </source>
</evidence>
<accession>A0A0M0K6J4</accession>
<reference evidence="2" key="1">
    <citation type="journal article" date="2015" name="PLoS Genet.">
        <title>Genome Sequence and Transcriptome Analyses of Chrysochromulina tobin: Metabolic Tools for Enhanced Algal Fitness in the Prominent Order Prymnesiales (Haptophyceae).</title>
        <authorList>
            <person name="Hovde B.T."/>
            <person name="Deodato C.R."/>
            <person name="Hunsperger H.M."/>
            <person name="Ryken S.A."/>
            <person name="Yost W."/>
            <person name="Jha R.K."/>
            <person name="Patterson J."/>
            <person name="Monnat R.J. Jr."/>
            <person name="Barlow S.B."/>
            <person name="Starkenburg S.R."/>
            <person name="Cattolico R.A."/>
        </authorList>
    </citation>
    <scope>NUCLEOTIDE SEQUENCE</scope>
    <source>
        <strain evidence="2">CCMP291</strain>
    </source>
</reference>
<dbReference type="AlphaFoldDB" id="A0A0M0K6J4"/>
<keyword evidence="2" id="KW-1185">Reference proteome</keyword>